<sequence>MELPWKEHVLDWLGLRPQSRHSAKGKGRAPTTHVIVLDGTMSTLTLGMETNAGLTYRLLTEMSPQVSLFYEAGIQWHDWRSLSDVTHGRGLNRQIRRAYGYLASRYKPGDRIFLFGYSRGAFAVRSLAGVIDRIGLLKASDANVRNIRQLYRIYRRGVHETDQPFLNRVCLQNVEIEMIGVWDTVKALGNRLPYLAAHADKEHDFHSHHLGRHVRHGYHALALDETRTAFAPILWESNPDHDTHLEQVWFRGSHGDVGGQLGGFLEARPLSNIPLVWMLENAEGCGLPLPSGWRRRFPTSMKAPSVGAWRGWGKIFLSRSPRIVGADPSERLHDSIRQRQPEFQWASQVAMPPMPPNPEIRLS</sequence>
<dbReference type="InterPro" id="IPR018712">
    <property type="entry name" value="Tle1-like_cat"/>
</dbReference>
<dbReference type="AlphaFoldDB" id="A0A2T0WWZ8"/>
<dbReference type="OrthoDB" id="4378831at2"/>
<dbReference type="InterPro" id="IPR029058">
    <property type="entry name" value="AB_hydrolase_fold"/>
</dbReference>
<feature type="domain" description="T6SS Phospholipase effector Tle1-like catalytic" evidence="2">
    <location>
        <begin position="33"/>
        <end position="280"/>
    </location>
</feature>
<dbReference type="SUPFAM" id="SSF53474">
    <property type="entry name" value="alpha/beta-Hydrolases"/>
    <property type="match status" value="1"/>
</dbReference>
<accession>A0A2T0WWZ8</accession>
<dbReference type="Pfam" id="PF09994">
    <property type="entry name" value="T6SS_Tle1-like_cat"/>
    <property type="match status" value="1"/>
</dbReference>
<evidence type="ECO:0000256" key="1">
    <source>
        <dbReference type="SAM" id="MobiDB-lite"/>
    </source>
</evidence>
<keyword evidence="4" id="KW-1185">Reference proteome</keyword>
<dbReference type="PANTHER" id="PTHR33840">
    <property type="match status" value="1"/>
</dbReference>
<dbReference type="EMBL" id="PVTQ01000004">
    <property type="protein sequence ID" value="PRY91104.1"/>
    <property type="molecule type" value="Genomic_DNA"/>
</dbReference>
<feature type="region of interest" description="Disordered" evidence="1">
    <location>
        <begin position="343"/>
        <end position="363"/>
    </location>
</feature>
<keyword evidence="3" id="KW-0378">Hydrolase</keyword>
<dbReference type="RefSeq" id="WP_106263632.1">
    <property type="nucleotide sequence ID" value="NZ_PVTQ01000004.1"/>
</dbReference>
<proteinExistence type="predicted"/>
<organism evidence="3 4">
    <name type="scientific">Donghicola tyrosinivorans</name>
    <dbReference type="NCBI Taxonomy" id="1652492"/>
    <lineage>
        <taxon>Bacteria</taxon>
        <taxon>Pseudomonadati</taxon>
        <taxon>Pseudomonadota</taxon>
        <taxon>Alphaproteobacteria</taxon>
        <taxon>Rhodobacterales</taxon>
        <taxon>Roseobacteraceae</taxon>
        <taxon>Donghicola</taxon>
    </lineage>
</organism>
<dbReference type="Proteomes" id="UP000238392">
    <property type="component" value="Unassembled WGS sequence"/>
</dbReference>
<evidence type="ECO:0000313" key="3">
    <source>
        <dbReference type="EMBL" id="PRY91104.1"/>
    </source>
</evidence>
<protein>
    <submittedName>
        <fullName evidence="3">Putative alpha/beta hydrolase family protein DUF2235</fullName>
    </submittedName>
</protein>
<evidence type="ECO:0000313" key="4">
    <source>
        <dbReference type="Proteomes" id="UP000238392"/>
    </source>
</evidence>
<name>A0A2T0WWZ8_9RHOB</name>
<reference evidence="3 4" key="1">
    <citation type="submission" date="2018-03" db="EMBL/GenBank/DDBJ databases">
        <title>Genomic Encyclopedia of Archaeal and Bacterial Type Strains, Phase II (KMG-II): from individual species to whole genera.</title>
        <authorList>
            <person name="Goeker M."/>
        </authorList>
    </citation>
    <scope>NUCLEOTIDE SEQUENCE [LARGE SCALE GENOMIC DNA]</scope>
    <source>
        <strain evidence="3 4">DSM 100212</strain>
    </source>
</reference>
<feature type="compositionally biased region" description="Pro residues" evidence="1">
    <location>
        <begin position="352"/>
        <end position="363"/>
    </location>
</feature>
<comment type="caution">
    <text evidence="3">The sequence shown here is derived from an EMBL/GenBank/DDBJ whole genome shotgun (WGS) entry which is preliminary data.</text>
</comment>
<dbReference type="PANTHER" id="PTHR33840:SF1">
    <property type="entry name" value="TLE1 PHOSPHOLIPASE DOMAIN-CONTAINING PROTEIN"/>
    <property type="match status" value="1"/>
</dbReference>
<dbReference type="GO" id="GO:0016787">
    <property type="term" value="F:hydrolase activity"/>
    <property type="evidence" value="ECO:0007669"/>
    <property type="project" value="UniProtKB-KW"/>
</dbReference>
<gene>
    <name evidence="3" type="ORF">CLV74_104117</name>
</gene>
<evidence type="ECO:0000259" key="2">
    <source>
        <dbReference type="Pfam" id="PF09994"/>
    </source>
</evidence>